<protein>
    <recommendedName>
        <fullName evidence="4">Ecp2 effector protein domain-containing protein</fullName>
    </recommendedName>
</protein>
<sequence>MLFQIYLGVFFSISLVSASPVLQARDTCGESESLVCYGPNHDMGSQNLDIRDIKYVAKALRNHFRFGGRNTSTVALRWTAPADDDSDCAEWTLPVPYSQTVSVKAKHVNPLLESWFLYEDIAYAIDGGEDASEAEKARSLLSCGSNGGQIGLGVNKRGPVQHTSDLDADDKGVIIKLVKNPQADSWP</sequence>
<evidence type="ECO:0008006" key="4">
    <source>
        <dbReference type="Google" id="ProtNLM"/>
    </source>
</evidence>
<dbReference type="AlphaFoldDB" id="A0A2C5YJU0"/>
<accession>A0A2C5YJU0</accession>
<dbReference type="Proteomes" id="UP000224854">
    <property type="component" value="Unassembled WGS sequence"/>
</dbReference>
<feature type="chain" id="PRO_5012722311" description="Ecp2 effector protein domain-containing protein" evidence="1">
    <location>
        <begin position="19"/>
        <end position="187"/>
    </location>
</feature>
<evidence type="ECO:0000313" key="2">
    <source>
        <dbReference type="EMBL" id="PHH67873.1"/>
    </source>
</evidence>
<dbReference type="EMBL" id="NJEU01001285">
    <property type="protein sequence ID" value="PHH67873.1"/>
    <property type="molecule type" value="Genomic_DNA"/>
</dbReference>
<comment type="caution">
    <text evidence="2">The sequence shown here is derived from an EMBL/GenBank/DDBJ whole genome shotgun (WGS) entry which is preliminary data.</text>
</comment>
<organism evidence="2 3">
    <name type="scientific">Ophiocordyceps australis</name>
    <dbReference type="NCBI Taxonomy" id="1399860"/>
    <lineage>
        <taxon>Eukaryota</taxon>
        <taxon>Fungi</taxon>
        <taxon>Dikarya</taxon>
        <taxon>Ascomycota</taxon>
        <taxon>Pezizomycotina</taxon>
        <taxon>Sordariomycetes</taxon>
        <taxon>Hypocreomycetidae</taxon>
        <taxon>Hypocreales</taxon>
        <taxon>Ophiocordycipitaceae</taxon>
        <taxon>Ophiocordyceps</taxon>
    </lineage>
</organism>
<reference evidence="2 3" key="1">
    <citation type="submission" date="2017-06" db="EMBL/GenBank/DDBJ databases">
        <title>Ant-infecting Ophiocordyceps genomes reveal a high diversity of potential behavioral manipulation genes and a possible major role for enterotoxins.</title>
        <authorList>
            <person name="De Bekker C."/>
            <person name="Evans H.C."/>
            <person name="Brachmann A."/>
            <person name="Hughes D.P."/>
        </authorList>
    </citation>
    <scope>NUCLEOTIDE SEQUENCE [LARGE SCALE GENOMIC DNA]</scope>
    <source>
        <strain evidence="2 3">1348a</strain>
    </source>
</reference>
<keyword evidence="1" id="KW-0732">Signal</keyword>
<name>A0A2C5YJU0_9HYPO</name>
<dbReference type="OrthoDB" id="3689965at2759"/>
<proteinExistence type="predicted"/>
<feature type="signal peptide" evidence="1">
    <location>
        <begin position="1"/>
        <end position="18"/>
    </location>
</feature>
<keyword evidence="3" id="KW-1185">Reference proteome</keyword>
<evidence type="ECO:0000256" key="1">
    <source>
        <dbReference type="SAM" id="SignalP"/>
    </source>
</evidence>
<evidence type="ECO:0000313" key="3">
    <source>
        <dbReference type="Proteomes" id="UP000224854"/>
    </source>
</evidence>
<gene>
    <name evidence="2" type="ORF">CDD82_1038</name>
</gene>